<feature type="region of interest" description="Disordered" evidence="1">
    <location>
        <begin position="14"/>
        <end position="57"/>
    </location>
</feature>
<dbReference type="Proteomes" id="UP000298663">
    <property type="component" value="Unassembled WGS sequence"/>
</dbReference>
<dbReference type="EMBL" id="AZBU02000005">
    <property type="protein sequence ID" value="TKR77803.1"/>
    <property type="molecule type" value="Genomic_DNA"/>
</dbReference>
<sequence>MALVLGSHRRPIYWSPPERLDLPNDDWIPSSGRRRDHEIRSRGHTRNAASQQGLIERRLRTKQFSLAATAP</sequence>
<organism evidence="2 3">
    <name type="scientific">Steinernema carpocapsae</name>
    <name type="common">Entomopathogenic nematode</name>
    <dbReference type="NCBI Taxonomy" id="34508"/>
    <lineage>
        <taxon>Eukaryota</taxon>
        <taxon>Metazoa</taxon>
        <taxon>Ecdysozoa</taxon>
        <taxon>Nematoda</taxon>
        <taxon>Chromadorea</taxon>
        <taxon>Rhabditida</taxon>
        <taxon>Tylenchina</taxon>
        <taxon>Panagrolaimomorpha</taxon>
        <taxon>Strongyloidoidea</taxon>
        <taxon>Steinernematidae</taxon>
        <taxon>Steinernema</taxon>
    </lineage>
</organism>
<reference evidence="2 3" key="2">
    <citation type="journal article" date="2019" name="G3 (Bethesda)">
        <title>Hybrid Assembly of the Genome of the Entomopathogenic Nematode Steinernema carpocapsae Identifies the X-Chromosome.</title>
        <authorList>
            <person name="Serra L."/>
            <person name="Macchietto M."/>
            <person name="Macias-Munoz A."/>
            <person name="McGill C.J."/>
            <person name="Rodriguez I.M."/>
            <person name="Rodriguez B."/>
            <person name="Murad R."/>
            <person name="Mortazavi A."/>
        </authorList>
    </citation>
    <scope>NUCLEOTIDE SEQUENCE [LARGE SCALE GENOMIC DNA]</scope>
    <source>
        <strain evidence="2 3">ALL</strain>
    </source>
</reference>
<dbReference type="AlphaFoldDB" id="A0A4U5N6A2"/>
<reference evidence="2 3" key="1">
    <citation type="journal article" date="2015" name="Genome Biol.">
        <title>Comparative genomics of Steinernema reveals deeply conserved gene regulatory networks.</title>
        <authorList>
            <person name="Dillman A.R."/>
            <person name="Macchietto M."/>
            <person name="Porter C.F."/>
            <person name="Rogers A."/>
            <person name="Williams B."/>
            <person name="Antoshechkin I."/>
            <person name="Lee M.M."/>
            <person name="Goodwin Z."/>
            <person name="Lu X."/>
            <person name="Lewis E.E."/>
            <person name="Goodrich-Blair H."/>
            <person name="Stock S.P."/>
            <person name="Adams B.J."/>
            <person name="Sternberg P.W."/>
            <person name="Mortazavi A."/>
        </authorList>
    </citation>
    <scope>NUCLEOTIDE SEQUENCE [LARGE SCALE GENOMIC DNA]</scope>
    <source>
        <strain evidence="2 3">ALL</strain>
    </source>
</reference>
<accession>A0A4U5N6A2</accession>
<comment type="caution">
    <text evidence="2">The sequence shown here is derived from an EMBL/GenBank/DDBJ whole genome shotgun (WGS) entry which is preliminary data.</text>
</comment>
<evidence type="ECO:0000256" key="1">
    <source>
        <dbReference type="SAM" id="MobiDB-lite"/>
    </source>
</evidence>
<name>A0A4U5N6A2_STECR</name>
<evidence type="ECO:0000313" key="3">
    <source>
        <dbReference type="Proteomes" id="UP000298663"/>
    </source>
</evidence>
<gene>
    <name evidence="2" type="ORF">L596_018714</name>
</gene>
<proteinExistence type="predicted"/>
<evidence type="ECO:0000313" key="2">
    <source>
        <dbReference type="EMBL" id="TKR77803.1"/>
    </source>
</evidence>
<keyword evidence="3" id="KW-1185">Reference proteome</keyword>
<protein>
    <submittedName>
        <fullName evidence="2">Uncharacterized protein</fullName>
    </submittedName>
</protein>